<feature type="domain" description="NADP-dependent oxidoreductase" evidence="1">
    <location>
        <begin position="12"/>
        <end position="236"/>
    </location>
</feature>
<reference evidence="2 3" key="1">
    <citation type="submission" date="2024-04" db="EMBL/GenBank/DDBJ databases">
        <title>Bacterial endophytes with biocontrol capabilities against important plant pathogens.</title>
        <authorList>
            <person name="Alayande K.A."/>
        </authorList>
    </citation>
    <scope>NUCLEOTIDE SEQUENCE [LARGE SCALE GENOMIC DNA]</scope>
    <source>
        <strain evidence="2 3">KV22</strain>
    </source>
</reference>
<organism evidence="2 3">
    <name type="scientific">Stenotrophomonas bentonitica</name>
    <dbReference type="NCBI Taxonomy" id="1450134"/>
    <lineage>
        <taxon>Bacteria</taxon>
        <taxon>Pseudomonadati</taxon>
        <taxon>Pseudomonadota</taxon>
        <taxon>Gammaproteobacteria</taxon>
        <taxon>Lysobacterales</taxon>
        <taxon>Lysobacteraceae</taxon>
        <taxon>Stenotrophomonas</taxon>
    </lineage>
</organism>
<dbReference type="RefSeq" id="WP_341986751.1">
    <property type="nucleotide sequence ID" value="NZ_JBBYHY010000003.1"/>
</dbReference>
<accession>A0ABU9JKE9</accession>
<dbReference type="EMBL" id="JBBYHY010000003">
    <property type="protein sequence ID" value="MEL3953319.1"/>
    <property type="molecule type" value="Genomic_DNA"/>
</dbReference>
<evidence type="ECO:0000313" key="2">
    <source>
        <dbReference type="EMBL" id="MEL3953319.1"/>
    </source>
</evidence>
<dbReference type="PANTHER" id="PTHR42686">
    <property type="entry name" value="GH17980P-RELATED"/>
    <property type="match status" value="1"/>
</dbReference>
<sequence length="291" mass="30719">MHDDSRTPPAWLGLGCSRLGSVNGVAGSDAARLLAAALEEGYRFFDTSNVYGQGDSERLLGNVIGNRSDCLVCTKGGKYLPFSKRMLVPVKGLIRLAARRSNAARNGVSSLRSQPLPTRWDIGFISAAIDGSLRRLRRDAIDVYLLHSPQENALGDGEAIQALHNAQQAGKIRVVGVSVDDVGTAMAALADPRVGALQLPLHPNAHDYDQVLAQAFQQGVKVIAREVLGGQSAIAAAQDPSAYATARIQELHDDPRITTVLVGTTKISNMKVAARAAGLIASTPAGPQRGS</sequence>
<dbReference type="InterPro" id="IPR036812">
    <property type="entry name" value="NAD(P)_OxRdtase_dom_sf"/>
</dbReference>
<comment type="caution">
    <text evidence="2">The sequence shown here is derived from an EMBL/GenBank/DDBJ whole genome shotgun (WGS) entry which is preliminary data.</text>
</comment>
<keyword evidence="3" id="KW-1185">Reference proteome</keyword>
<evidence type="ECO:0000313" key="3">
    <source>
        <dbReference type="Proteomes" id="UP001455088"/>
    </source>
</evidence>
<name>A0ABU9JKE9_9GAMM</name>
<dbReference type="Pfam" id="PF00248">
    <property type="entry name" value="Aldo_ket_red"/>
    <property type="match status" value="1"/>
</dbReference>
<dbReference type="InterPro" id="IPR020471">
    <property type="entry name" value="AKR"/>
</dbReference>
<dbReference type="PANTHER" id="PTHR42686:SF1">
    <property type="entry name" value="GH17980P-RELATED"/>
    <property type="match status" value="1"/>
</dbReference>
<protein>
    <submittedName>
        <fullName evidence="2">Aldo/keto reductase</fullName>
    </submittedName>
</protein>
<dbReference type="SUPFAM" id="SSF51430">
    <property type="entry name" value="NAD(P)-linked oxidoreductase"/>
    <property type="match status" value="1"/>
</dbReference>
<dbReference type="InterPro" id="IPR023210">
    <property type="entry name" value="NADP_OxRdtase_dom"/>
</dbReference>
<evidence type="ECO:0000259" key="1">
    <source>
        <dbReference type="Pfam" id="PF00248"/>
    </source>
</evidence>
<proteinExistence type="predicted"/>
<dbReference type="Gene3D" id="3.20.20.100">
    <property type="entry name" value="NADP-dependent oxidoreductase domain"/>
    <property type="match status" value="1"/>
</dbReference>
<gene>
    <name evidence="2" type="ORF">AAE039_07065</name>
</gene>
<dbReference type="Proteomes" id="UP001455088">
    <property type="component" value="Unassembled WGS sequence"/>
</dbReference>